<dbReference type="EMBL" id="CP035493">
    <property type="protein sequence ID" value="QAY71186.1"/>
    <property type="molecule type" value="Genomic_DNA"/>
</dbReference>
<dbReference type="RefSeq" id="WP_129189613.1">
    <property type="nucleotide sequence ID" value="NZ_CP035493.1"/>
</dbReference>
<accession>A0A4P6F6X3</accession>
<dbReference type="KEGG" id="xya:ET471_15035"/>
<organism evidence="1 2">
    <name type="scientific">Xylanimonas protaetiae</name>
    <dbReference type="NCBI Taxonomy" id="2509457"/>
    <lineage>
        <taxon>Bacteria</taxon>
        <taxon>Bacillati</taxon>
        <taxon>Actinomycetota</taxon>
        <taxon>Actinomycetes</taxon>
        <taxon>Micrococcales</taxon>
        <taxon>Promicromonosporaceae</taxon>
        <taxon>Xylanimonas</taxon>
    </lineage>
</organism>
<evidence type="ECO:0000313" key="1">
    <source>
        <dbReference type="EMBL" id="QAY71186.1"/>
    </source>
</evidence>
<gene>
    <name evidence="1" type="ORF">ET471_15035</name>
</gene>
<evidence type="ECO:0000313" key="2">
    <source>
        <dbReference type="Proteomes" id="UP000292118"/>
    </source>
</evidence>
<dbReference type="OrthoDB" id="4943423at2"/>
<reference evidence="1 2" key="1">
    <citation type="submission" date="2019-01" db="EMBL/GenBank/DDBJ databases">
        <title>Genome sequencing of strain FW10M-9.</title>
        <authorList>
            <person name="Heo J."/>
            <person name="Kim S.-J."/>
            <person name="Kim J.-S."/>
            <person name="Hong S.-B."/>
            <person name="Kwon S.-W."/>
        </authorList>
    </citation>
    <scope>NUCLEOTIDE SEQUENCE [LARGE SCALE GENOMIC DNA]</scope>
    <source>
        <strain evidence="1 2">FW10M-9</strain>
    </source>
</reference>
<proteinExistence type="predicted"/>
<dbReference type="AlphaFoldDB" id="A0A4P6F6X3"/>
<dbReference type="Proteomes" id="UP000292118">
    <property type="component" value="Chromosome"/>
</dbReference>
<name>A0A4P6F6X3_9MICO</name>
<sequence>MRIAGQPSWRLSVSDSQSLEVALYVRDAAGIVVAGDDVPPPLTAPPPRSDVLDGADPAPVAAQWLAWWRTLVALDLELQKAPTLDGAAWQAWAREHAARRDAAGTPTDDFAGLAHAPALRQACVALAHDAYGAARRNPELDRAPWAQTKQVVDDVAQAHGVDPDVLSGVVIQVPTTGGWWRVVEPGAVLASTAAPYDAVVRAAFESAL</sequence>
<protein>
    <submittedName>
        <fullName evidence="1">Uncharacterized protein</fullName>
    </submittedName>
</protein>
<keyword evidence="2" id="KW-1185">Reference proteome</keyword>